<keyword evidence="4" id="KW-1185">Reference proteome</keyword>
<proteinExistence type="predicted"/>
<accession>A0A9R1VMM6</accession>
<comment type="caution">
    <text evidence="3">The sequence shown here is derived from an EMBL/GenBank/DDBJ whole genome shotgun (WGS) entry which is preliminary data.</text>
</comment>
<feature type="domain" description="hAT-like transposase RNase-H fold" evidence="2">
    <location>
        <begin position="72"/>
        <end position="141"/>
    </location>
</feature>
<feature type="domain" description="HAT C-terminal dimerisation" evidence="1">
    <location>
        <begin position="222"/>
        <end position="281"/>
    </location>
</feature>
<dbReference type="InterPro" id="IPR008906">
    <property type="entry name" value="HATC_C_dom"/>
</dbReference>
<evidence type="ECO:0000259" key="2">
    <source>
        <dbReference type="Pfam" id="PF14372"/>
    </source>
</evidence>
<dbReference type="SUPFAM" id="SSF53098">
    <property type="entry name" value="Ribonuclease H-like"/>
    <property type="match status" value="1"/>
</dbReference>
<dbReference type="GO" id="GO:0003677">
    <property type="term" value="F:DNA binding"/>
    <property type="evidence" value="ECO:0007669"/>
    <property type="project" value="InterPro"/>
</dbReference>
<evidence type="ECO:0008006" key="5">
    <source>
        <dbReference type="Google" id="ProtNLM"/>
    </source>
</evidence>
<organism evidence="3 4">
    <name type="scientific">Lactuca sativa</name>
    <name type="common">Garden lettuce</name>
    <dbReference type="NCBI Taxonomy" id="4236"/>
    <lineage>
        <taxon>Eukaryota</taxon>
        <taxon>Viridiplantae</taxon>
        <taxon>Streptophyta</taxon>
        <taxon>Embryophyta</taxon>
        <taxon>Tracheophyta</taxon>
        <taxon>Spermatophyta</taxon>
        <taxon>Magnoliopsida</taxon>
        <taxon>eudicotyledons</taxon>
        <taxon>Gunneridae</taxon>
        <taxon>Pentapetalae</taxon>
        <taxon>asterids</taxon>
        <taxon>campanulids</taxon>
        <taxon>Asterales</taxon>
        <taxon>Asteraceae</taxon>
        <taxon>Cichorioideae</taxon>
        <taxon>Cichorieae</taxon>
        <taxon>Lactucinae</taxon>
        <taxon>Lactuca</taxon>
    </lineage>
</organism>
<dbReference type="PANTHER" id="PTHR23272:SF190">
    <property type="entry name" value="ZINC FINGER, BED-TYPE-RELATED"/>
    <property type="match status" value="1"/>
</dbReference>
<dbReference type="AlphaFoldDB" id="A0A9R1VMM6"/>
<reference evidence="3 4" key="1">
    <citation type="journal article" date="2017" name="Nat. Commun.">
        <title>Genome assembly with in vitro proximity ligation data and whole-genome triplication in lettuce.</title>
        <authorList>
            <person name="Reyes-Chin-Wo S."/>
            <person name="Wang Z."/>
            <person name="Yang X."/>
            <person name="Kozik A."/>
            <person name="Arikit S."/>
            <person name="Song C."/>
            <person name="Xia L."/>
            <person name="Froenicke L."/>
            <person name="Lavelle D.O."/>
            <person name="Truco M.J."/>
            <person name="Xia R."/>
            <person name="Zhu S."/>
            <person name="Xu C."/>
            <person name="Xu H."/>
            <person name="Xu X."/>
            <person name="Cox K."/>
            <person name="Korf I."/>
            <person name="Meyers B.C."/>
            <person name="Michelmore R.W."/>
        </authorList>
    </citation>
    <scope>NUCLEOTIDE SEQUENCE [LARGE SCALE GENOMIC DNA]</scope>
    <source>
        <strain evidence="4">cv. Salinas</strain>
        <tissue evidence="3">Seedlings</tissue>
    </source>
</reference>
<dbReference type="GO" id="GO:0046983">
    <property type="term" value="F:protein dimerization activity"/>
    <property type="evidence" value="ECO:0007669"/>
    <property type="project" value="InterPro"/>
</dbReference>
<evidence type="ECO:0000313" key="4">
    <source>
        <dbReference type="Proteomes" id="UP000235145"/>
    </source>
</evidence>
<dbReference type="InterPro" id="IPR025525">
    <property type="entry name" value="hAT-like_transposase_RNase-H"/>
</dbReference>
<dbReference type="EMBL" id="NBSK02000005">
    <property type="protein sequence ID" value="KAJ0207413.1"/>
    <property type="molecule type" value="Genomic_DNA"/>
</dbReference>
<evidence type="ECO:0000259" key="1">
    <source>
        <dbReference type="Pfam" id="PF05699"/>
    </source>
</evidence>
<dbReference type="Proteomes" id="UP000235145">
    <property type="component" value="Unassembled WGS sequence"/>
</dbReference>
<name>A0A9R1VMM6_LACSA</name>
<dbReference type="PANTHER" id="PTHR23272">
    <property type="entry name" value="BED FINGER-RELATED"/>
    <property type="match status" value="1"/>
</dbReference>
<gene>
    <name evidence="3" type="ORF">LSAT_V11C500286060</name>
</gene>
<dbReference type="InterPro" id="IPR012337">
    <property type="entry name" value="RNaseH-like_sf"/>
</dbReference>
<dbReference type="Pfam" id="PF05699">
    <property type="entry name" value="Dimer_Tnp_hAT"/>
    <property type="match status" value="1"/>
</dbReference>
<dbReference type="Pfam" id="PF14372">
    <property type="entry name" value="hAT-like_RNase-H"/>
    <property type="match status" value="1"/>
</dbReference>
<evidence type="ECO:0000313" key="3">
    <source>
        <dbReference type="EMBL" id="KAJ0207413.1"/>
    </source>
</evidence>
<protein>
    <recommendedName>
        <fullName evidence="5">HAT C-terminal dimerisation domain-containing protein</fullName>
    </recommendedName>
</protein>
<sequence>MESSYSNAGWQRFDCTHRRKSCALEDPDPTYVRDVVSPVEEDFKICRAMVGFLEKFKVKTDIISTSTKPMTHQICDVYKHIRDWVSTPQFCLNRKDMIDKYEKYWGDFEKLNDFLYFAIVLNPRLKFEFLQQDFEKLIRLKNTEEPPILNSEVTLKAKALIQGIEKKTENFFNFYKAKFDNTESSQIQTRAHEDVVMFDDENDFMGDLIVQADYPSTSTETELTRYLNERSLKYNKDFDILLWWKPNASLYPILAHIWGLQNSTVASEAAFSTSGRILDPY</sequence>